<proteinExistence type="predicted"/>
<reference evidence="1 2" key="1">
    <citation type="submission" date="2019-05" db="EMBL/GenBank/DDBJ databases">
        <title>Another draft genome of Portunus trituberculatus and its Hox gene families provides insights of decapod evolution.</title>
        <authorList>
            <person name="Jeong J.-H."/>
            <person name="Song I."/>
            <person name="Kim S."/>
            <person name="Choi T."/>
            <person name="Kim D."/>
            <person name="Ryu S."/>
            <person name="Kim W."/>
        </authorList>
    </citation>
    <scope>NUCLEOTIDE SEQUENCE [LARGE SCALE GENOMIC DNA]</scope>
    <source>
        <tissue evidence="1">Muscle</tissue>
    </source>
</reference>
<dbReference type="AlphaFoldDB" id="A0A5B7H747"/>
<gene>
    <name evidence="1" type="ORF">E2C01_059912</name>
</gene>
<name>A0A5B7H747_PORTR</name>
<protein>
    <submittedName>
        <fullName evidence="1">Uncharacterized protein</fullName>
    </submittedName>
</protein>
<dbReference type="EMBL" id="VSRR010023818">
    <property type="protein sequence ID" value="MPC65776.1"/>
    <property type="molecule type" value="Genomic_DNA"/>
</dbReference>
<dbReference type="Proteomes" id="UP000324222">
    <property type="component" value="Unassembled WGS sequence"/>
</dbReference>
<keyword evidence="2" id="KW-1185">Reference proteome</keyword>
<evidence type="ECO:0000313" key="1">
    <source>
        <dbReference type="EMBL" id="MPC65776.1"/>
    </source>
</evidence>
<comment type="caution">
    <text evidence="1">The sequence shown here is derived from an EMBL/GenBank/DDBJ whole genome shotgun (WGS) entry which is preliminary data.</text>
</comment>
<accession>A0A5B7H747</accession>
<evidence type="ECO:0000313" key="2">
    <source>
        <dbReference type="Proteomes" id="UP000324222"/>
    </source>
</evidence>
<sequence>MNPPRHRLMKPRYCPEGGFTRSHSTQAEVLSKLPAFWKGVEVKASTSEHNDSWTTMGSTSPSTSPLRHLITSIIPLEMTGKCII</sequence>
<organism evidence="1 2">
    <name type="scientific">Portunus trituberculatus</name>
    <name type="common">Swimming crab</name>
    <name type="synonym">Neptunus trituberculatus</name>
    <dbReference type="NCBI Taxonomy" id="210409"/>
    <lineage>
        <taxon>Eukaryota</taxon>
        <taxon>Metazoa</taxon>
        <taxon>Ecdysozoa</taxon>
        <taxon>Arthropoda</taxon>
        <taxon>Crustacea</taxon>
        <taxon>Multicrustacea</taxon>
        <taxon>Malacostraca</taxon>
        <taxon>Eumalacostraca</taxon>
        <taxon>Eucarida</taxon>
        <taxon>Decapoda</taxon>
        <taxon>Pleocyemata</taxon>
        <taxon>Brachyura</taxon>
        <taxon>Eubrachyura</taxon>
        <taxon>Portunoidea</taxon>
        <taxon>Portunidae</taxon>
        <taxon>Portuninae</taxon>
        <taxon>Portunus</taxon>
    </lineage>
</organism>